<proteinExistence type="predicted"/>
<dbReference type="Pfam" id="PF24681">
    <property type="entry name" value="Kelch_KLHDC2_KLHL20_DRC7"/>
    <property type="match status" value="1"/>
</dbReference>
<keyword evidence="1" id="KW-0880">Kelch repeat</keyword>
<dbReference type="Proteomes" id="UP001302321">
    <property type="component" value="Unassembled WGS sequence"/>
</dbReference>
<evidence type="ECO:0000256" key="1">
    <source>
        <dbReference type="ARBA" id="ARBA00022441"/>
    </source>
</evidence>
<feature type="compositionally biased region" description="Polar residues" evidence="3">
    <location>
        <begin position="500"/>
        <end position="513"/>
    </location>
</feature>
<dbReference type="EMBL" id="MU866433">
    <property type="protein sequence ID" value="KAK4172368.1"/>
    <property type="molecule type" value="Genomic_DNA"/>
</dbReference>
<keyword evidence="4" id="KW-0472">Membrane</keyword>
<evidence type="ECO:0000256" key="2">
    <source>
        <dbReference type="ARBA" id="ARBA00022737"/>
    </source>
</evidence>
<feature type="region of interest" description="Disordered" evidence="3">
    <location>
        <begin position="439"/>
        <end position="461"/>
    </location>
</feature>
<keyword evidence="2" id="KW-0677">Repeat</keyword>
<dbReference type="AlphaFoldDB" id="A0AAN6VZ03"/>
<reference evidence="5" key="2">
    <citation type="submission" date="2023-05" db="EMBL/GenBank/DDBJ databases">
        <authorList>
            <consortium name="Lawrence Berkeley National Laboratory"/>
            <person name="Steindorff A."/>
            <person name="Hensen N."/>
            <person name="Bonometti L."/>
            <person name="Westerberg I."/>
            <person name="Brannstrom I.O."/>
            <person name="Guillou S."/>
            <person name="Cros-Aarteil S."/>
            <person name="Calhoun S."/>
            <person name="Haridas S."/>
            <person name="Kuo A."/>
            <person name="Mondo S."/>
            <person name="Pangilinan J."/>
            <person name="Riley R."/>
            <person name="Labutti K."/>
            <person name="Andreopoulos B."/>
            <person name="Lipzen A."/>
            <person name="Chen C."/>
            <person name="Yanf M."/>
            <person name="Daum C."/>
            <person name="Ng V."/>
            <person name="Clum A."/>
            <person name="Ohm R."/>
            <person name="Martin F."/>
            <person name="Silar P."/>
            <person name="Natvig D."/>
            <person name="Lalanne C."/>
            <person name="Gautier V."/>
            <person name="Ament-Velasquez S.L."/>
            <person name="Kruys A."/>
            <person name="Hutchinson M.I."/>
            <person name="Powell A.J."/>
            <person name="Barry K."/>
            <person name="Miller A.N."/>
            <person name="Grigoriev I.V."/>
            <person name="Debuchy R."/>
            <person name="Gladieux P."/>
            <person name="Thoren M.H."/>
            <person name="Johannesson H."/>
        </authorList>
    </citation>
    <scope>NUCLEOTIDE SEQUENCE</scope>
    <source>
        <strain evidence="5">CBS 892.96</strain>
    </source>
</reference>
<accession>A0AAN6VZ03</accession>
<reference evidence="5" key="1">
    <citation type="journal article" date="2023" name="Mol. Phylogenet. Evol.">
        <title>Genome-scale phylogeny and comparative genomics of the fungal order Sordariales.</title>
        <authorList>
            <person name="Hensen N."/>
            <person name="Bonometti L."/>
            <person name="Westerberg I."/>
            <person name="Brannstrom I.O."/>
            <person name="Guillou S."/>
            <person name="Cros-Aarteil S."/>
            <person name="Calhoun S."/>
            <person name="Haridas S."/>
            <person name="Kuo A."/>
            <person name="Mondo S."/>
            <person name="Pangilinan J."/>
            <person name="Riley R."/>
            <person name="LaButti K."/>
            <person name="Andreopoulos B."/>
            <person name="Lipzen A."/>
            <person name="Chen C."/>
            <person name="Yan M."/>
            <person name="Daum C."/>
            <person name="Ng V."/>
            <person name="Clum A."/>
            <person name="Steindorff A."/>
            <person name="Ohm R.A."/>
            <person name="Martin F."/>
            <person name="Silar P."/>
            <person name="Natvig D.O."/>
            <person name="Lalanne C."/>
            <person name="Gautier V."/>
            <person name="Ament-Velasquez S.L."/>
            <person name="Kruys A."/>
            <person name="Hutchinson M.I."/>
            <person name="Powell A.J."/>
            <person name="Barry K."/>
            <person name="Miller A.N."/>
            <person name="Grigoriev I.V."/>
            <person name="Debuchy R."/>
            <person name="Gladieux P."/>
            <person name="Hiltunen Thoren M."/>
            <person name="Johannesson H."/>
        </authorList>
    </citation>
    <scope>NUCLEOTIDE SEQUENCE</scope>
    <source>
        <strain evidence="5">CBS 892.96</strain>
    </source>
</reference>
<feature type="compositionally biased region" description="Polar residues" evidence="3">
    <location>
        <begin position="439"/>
        <end position="449"/>
    </location>
</feature>
<dbReference type="PANTHER" id="PTHR46093:SF18">
    <property type="entry name" value="FIBRONECTIN TYPE-III DOMAIN-CONTAINING PROTEIN"/>
    <property type="match status" value="1"/>
</dbReference>
<feature type="compositionally biased region" description="Low complexity" evidence="3">
    <location>
        <begin position="450"/>
        <end position="459"/>
    </location>
</feature>
<keyword evidence="4" id="KW-0812">Transmembrane</keyword>
<feature type="region of interest" description="Disordered" evidence="3">
    <location>
        <begin position="499"/>
        <end position="571"/>
    </location>
</feature>
<protein>
    <recommendedName>
        <fullName evidence="7">Kelch repeat protein</fullName>
    </recommendedName>
</protein>
<dbReference type="SUPFAM" id="SSF50965">
    <property type="entry name" value="Galactose oxidase, central domain"/>
    <property type="match status" value="1"/>
</dbReference>
<gene>
    <name evidence="5" type="ORF">QBC36DRAFT_247700</name>
</gene>
<evidence type="ECO:0000256" key="3">
    <source>
        <dbReference type="SAM" id="MobiDB-lite"/>
    </source>
</evidence>
<comment type="caution">
    <text evidence="5">The sequence shown here is derived from an EMBL/GenBank/DDBJ whole genome shotgun (WGS) entry which is preliminary data.</text>
</comment>
<organism evidence="5 6">
    <name type="scientific">Triangularia setosa</name>
    <dbReference type="NCBI Taxonomy" id="2587417"/>
    <lineage>
        <taxon>Eukaryota</taxon>
        <taxon>Fungi</taxon>
        <taxon>Dikarya</taxon>
        <taxon>Ascomycota</taxon>
        <taxon>Pezizomycotina</taxon>
        <taxon>Sordariomycetes</taxon>
        <taxon>Sordariomycetidae</taxon>
        <taxon>Sordariales</taxon>
        <taxon>Podosporaceae</taxon>
        <taxon>Triangularia</taxon>
    </lineage>
</organism>
<feature type="transmembrane region" description="Helical" evidence="4">
    <location>
        <begin position="465"/>
        <end position="490"/>
    </location>
</feature>
<keyword evidence="6" id="KW-1185">Reference proteome</keyword>
<evidence type="ECO:0000256" key="4">
    <source>
        <dbReference type="SAM" id="Phobius"/>
    </source>
</evidence>
<evidence type="ECO:0008006" key="7">
    <source>
        <dbReference type="Google" id="ProtNLM"/>
    </source>
</evidence>
<feature type="compositionally biased region" description="Polar residues" evidence="3">
    <location>
        <begin position="560"/>
        <end position="571"/>
    </location>
</feature>
<name>A0AAN6VZ03_9PEZI</name>
<sequence length="571" mass="62146">MQRVSVDLPKGLEDDVTNIRVIFEAIVMGDYLYIDGGEVSHLDDGKNTTDKHASHALNHTLSIPLSVSWTNQTVTFKKIPKPQSVPRLNCQAAWRDPSDTAFYIWGGVTSYAAQPPPSELWKFTTDGFGGGSWSKEEKVSPVALSKNVRTARGAWTQSKDVGYWLGGYGTSNTDTSILPPQSSHDNKDVFLAVPGITSFNMISGELKNSSSVGMGPFGTLWAGGAHHIPFGGMPEQSDGLLLFLGGVTAPVSSYWGSSDHEPVEFINITMYDPFHKKWYSQKTSGAIPTPRYQLCLVGVNGDNGTYEIFIYGGISLSTAKTVGEVYVLSLPGFVFFKAPIEQSPITNRDDHTCVVAGKRQMITVGGYDETFSPDYWVNQDTWSNGLGVFDLTEMKWSDGYDAAAEEYKSPAVVKAWYSQGGLEAVDWSDNTLKQMFLAPQSTTQPDQGRSATSSPSISTSPPPSLGIVIGGVLGGVGVVTMLAVAAFLFYRHRRKEKTKTTALELSSTENSDTAQEKMVDSPAQELPSYSSATELPTDHNYCEMSAPHGHTELPYDGTLYDSQQLPEQPGR</sequence>
<evidence type="ECO:0000313" key="6">
    <source>
        <dbReference type="Proteomes" id="UP001302321"/>
    </source>
</evidence>
<dbReference type="InterPro" id="IPR011043">
    <property type="entry name" value="Gal_Oxase/kelch_b-propeller"/>
</dbReference>
<keyword evidence="4" id="KW-1133">Transmembrane helix</keyword>
<dbReference type="PANTHER" id="PTHR46093">
    <property type="entry name" value="ACYL-COA-BINDING DOMAIN-CONTAINING PROTEIN 5"/>
    <property type="match status" value="1"/>
</dbReference>
<evidence type="ECO:0000313" key="5">
    <source>
        <dbReference type="EMBL" id="KAK4172368.1"/>
    </source>
</evidence>